<protein>
    <submittedName>
        <fullName evidence="2">DUF2384 domain-containing protein</fullName>
    </submittedName>
</protein>
<keyword evidence="3" id="KW-1185">Reference proteome</keyword>
<dbReference type="Pfam" id="PF09722">
    <property type="entry name" value="Xre_MbcA_ParS_C"/>
    <property type="match status" value="1"/>
</dbReference>
<sequence>MDKLYDKLGLPKAHYRLHQALLTGLPVSLATDLARELGLPLSQVTKWIGTSSRHVTMPTRAGEVFCRLVETVDALLELHEGNLDGALCWLTSPNMVLANERPVDLLVTEAGKCAVLQTIHAIEFGLPA</sequence>
<proteinExistence type="predicted"/>
<evidence type="ECO:0000259" key="1">
    <source>
        <dbReference type="Pfam" id="PF09722"/>
    </source>
</evidence>
<dbReference type="InterPro" id="IPR024467">
    <property type="entry name" value="Xre/MbcA/ParS-like_toxin-bd"/>
</dbReference>
<dbReference type="AlphaFoldDB" id="A0AAW5A9H2"/>
<feature type="domain" description="Antitoxin Xre/MbcA/ParS-like toxin-binding" evidence="1">
    <location>
        <begin position="76"/>
        <end position="125"/>
    </location>
</feature>
<dbReference type="RefSeq" id="WP_203482313.1">
    <property type="nucleotide sequence ID" value="NZ_WKEB01000079.1"/>
</dbReference>
<evidence type="ECO:0000313" key="2">
    <source>
        <dbReference type="EMBL" id="MCF5058004.1"/>
    </source>
</evidence>
<accession>A0AAW5A9H2</accession>
<evidence type="ECO:0000313" key="3">
    <source>
        <dbReference type="Proteomes" id="UP000814172"/>
    </source>
</evidence>
<organism evidence="2 3">
    <name type="scientific">Pseudomonas proteolytica</name>
    <dbReference type="NCBI Taxonomy" id="219574"/>
    <lineage>
        <taxon>Bacteria</taxon>
        <taxon>Pseudomonadati</taxon>
        <taxon>Pseudomonadota</taxon>
        <taxon>Gammaproteobacteria</taxon>
        <taxon>Pseudomonadales</taxon>
        <taxon>Pseudomonadaceae</taxon>
        <taxon>Pseudomonas</taxon>
    </lineage>
</organism>
<dbReference type="Proteomes" id="UP000814172">
    <property type="component" value="Unassembled WGS sequence"/>
</dbReference>
<comment type="caution">
    <text evidence="2">The sequence shown here is derived from an EMBL/GenBank/DDBJ whole genome shotgun (WGS) entry which is preliminary data.</text>
</comment>
<dbReference type="EMBL" id="WKEW01000040">
    <property type="protein sequence ID" value="MCF5058004.1"/>
    <property type="molecule type" value="Genomic_DNA"/>
</dbReference>
<name>A0AAW5A9H2_9PSED</name>
<reference evidence="2 3" key="1">
    <citation type="submission" date="2019-11" db="EMBL/GenBank/DDBJ databases">
        <title>Epiphytic Pseudomonas syringae from cherry orchards.</title>
        <authorList>
            <person name="Hulin M.T."/>
        </authorList>
    </citation>
    <scope>NUCLEOTIDE SEQUENCE [LARGE SCALE GENOMIC DNA]</scope>
    <source>
        <strain evidence="2 3">PA-6-9F</strain>
    </source>
</reference>
<gene>
    <name evidence="2" type="ORF">GIW75_13680</name>
</gene>